<proteinExistence type="predicted"/>
<keyword evidence="1" id="KW-0472">Membrane</keyword>
<evidence type="ECO:0000313" key="3">
    <source>
        <dbReference type="Proteomes" id="UP000320421"/>
    </source>
</evidence>
<evidence type="ECO:0008006" key="4">
    <source>
        <dbReference type="Google" id="ProtNLM"/>
    </source>
</evidence>
<keyword evidence="1" id="KW-0812">Transmembrane</keyword>
<accession>A0A517PW23</accession>
<dbReference type="AlphaFoldDB" id="A0A517PW23"/>
<organism evidence="2 3">
    <name type="scientific">Gimesia chilikensis</name>
    <dbReference type="NCBI Taxonomy" id="2605989"/>
    <lineage>
        <taxon>Bacteria</taxon>
        <taxon>Pseudomonadati</taxon>
        <taxon>Planctomycetota</taxon>
        <taxon>Planctomycetia</taxon>
        <taxon>Planctomycetales</taxon>
        <taxon>Planctomycetaceae</taxon>
        <taxon>Gimesia</taxon>
    </lineage>
</organism>
<dbReference type="Proteomes" id="UP000320421">
    <property type="component" value="Chromosome"/>
</dbReference>
<dbReference type="InterPro" id="IPR012902">
    <property type="entry name" value="N_methyl_site"/>
</dbReference>
<sequence length="150" mass="16249">MISIPTQKRTRAGLTLLEVLISLAIFLGALTALSQLIGIGSRAAVQAQLRTQAILKCQSKLAEVLAGAQPLESVSLAAYEDEENWKWSLDVQPGAYENMLQLTVRVLYSGAGESVTTSYQLTRQIRDPAMLLDAANTVESASELTLEEQL</sequence>
<keyword evidence="3" id="KW-1185">Reference proteome</keyword>
<reference evidence="2 3" key="1">
    <citation type="submission" date="2019-02" db="EMBL/GenBank/DDBJ databases">
        <title>Deep-cultivation of Planctomycetes and their phenomic and genomic characterization uncovers novel biology.</title>
        <authorList>
            <person name="Wiegand S."/>
            <person name="Jogler M."/>
            <person name="Boedeker C."/>
            <person name="Pinto D."/>
            <person name="Vollmers J."/>
            <person name="Rivas-Marin E."/>
            <person name="Kohn T."/>
            <person name="Peeters S.H."/>
            <person name="Heuer A."/>
            <person name="Rast P."/>
            <person name="Oberbeckmann S."/>
            <person name="Bunk B."/>
            <person name="Jeske O."/>
            <person name="Meyerdierks A."/>
            <person name="Storesund J.E."/>
            <person name="Kallscheuer N."/>
            <person name="Luecker S."/>
            <person name="Lage O.M."/>
            <person name="Pohl T."/>
            <person name="Merkel B.J."/>
            <person name="Hornburger P."/>
            <person name="Mueller R.-W."/>
            <person name="Bruemmer F."/>
            <person name="Labrenz M."/>
            <person name="Spormann A.M."/>
            <person name="Op den Camp H."/>
            <person name="Overmann J."/>
            <person name="Amann R."/>
            <person name="Jetten M.S.M."/>
            <person name="Mascher T."/>
            <person name="Medema M.H."/>
            <person name="Devos D.P."/>
            <person name="Kaster A.-K."/>
            <person name="Ovreas L."/>
            <person name="Rohde M."/>
            <person name="Galperin M.Y."/>
            <person name="Jogler C."/>
        </authorList>
    </citation>
    <scope>NUCLEOTIDE SEQUENCE [LARGE SCALE GENOMIC DNA]</scope>
    <source>
        <strain evidence="2 3">HG66A1</strain>
    </source>
</reference>
<evidence type="ECO:0000313" key="2">
    <source>
        <dbReference type="EMBL" id="QDT23568.1"/>
    </source>
</evidence>
<feature type="transmembrane region" description="Helical" evidence="1">
    <location>
        <begin position="12"/>
        <end position="33"/>
    </location>
</feature>
<gene>
    <name evidence="2" type="ORF">HG66A1_53900</name>
</gene>
<keyword evidence="1" id="KW-1133">Transmembrane helix</keyword>
<protein>
    <recommendedName>
        <fullName evidence="4">Prepilin-type N-terminal cleavage/methylation domain-containing protein</fullName>
    </recommendedName>
</protein>
<dbReference type="Pfam" id="PF07963">
    <property type="entry name" value="N_methyl"/>
    <property type="match status" value="1"/>
</dbReference>
<dbReference type="RefSeq" id="WP_145191173.1">
    <property type="nucleotide sequence ID" value="NZ_CP036266.1"/>
</dbReference>
<dbReference type="NCBIfam" id="TIGR02532">
    <property type="entry name" value="IV_pilin_GFxxxE"/>
    <property type="match status" value="1"/>
</dbReference>
<dbReference type="EMBL" id="CP036266">
    <property type="protein sequence ID" value="QDT23568.1"/>
    <property type="molecule type" value="Genomic_DNA"/>
</dbReference>
<evidence type="ECO:0000256" key="1">
    <source>
        <dbReference type="SAM" id="Phobius"/>
    </source>
</evidence>
<name>A0A517PW23_9PLAN</name>
<dbReference type="OrthoDB" id="275425at2"/>